<evidence type="ECO:0000313" key="1">
    <source>
        <dbReference type="EMBL" id="CAD7225615.1"/>
    </source>
</evidence>
<name>A0A7R8WA55_9CRUS</name>
<sequence length="100" mass="11029">MKQRTHLVLQACNMDLEFDKEVNYSEFNYSSIREIWVVDDPPILALKWITILPVLVLGVLGNATIIGVTMGPPGPPTLGGPQETRLILRLSGFGGVRINL</sequence>
<protein>
    <submittedName>
        <fullName evidence="1">Uncharacterized protein</fullName>
    </submittedName>
</protein>
<organism evidence="1">
    <name type="scientific">Cyprideis torosa</name>
    <dbReference type="NCBI Taxonomy" id="163714"/>
    <lineage>
        <taxon>Eukaryota</taxon>
        <taxon>Metazoa</taxon>
        <taxon>Ecdysozoa</taxon>
        <taxon>Arthropoda</taxon>
        <taxon>Crustacea</taxon>
        <taxon>Oligostraca</taxon>
        <taxon>Ostracoda</taxon>
        <taxon>Podocopa</taxon>
        <taxon>Podocopida</taxon>
        <taxon>Cytherocopina</taxon>
        <taxon>Cytheroidea</taxon>
        <taxon>Cytherideidae</taxon>
        <taxon>Cyprideis</taxon>
    </lineage>
</organism>
<accession>A0A7R8WA55</accession>
<dbReference type="EMBL" id="OB660613">
    <property type="protein sequence ID" value="CAD7225615.1"/>
    <property type="molecule type" value="Genomic_DNA"/>
</dbReference>
<gene>
    <name evidence="1" type="ORF">CTOB1V02_LOCUS3550</name>
</gene>
<proteinExistence type="predicted"/>
<dbReference type="AlphaFoldDB" id="A0A7R8WA55"/>
<reference evidence="1" key="1">
    <citation type="submission" date="2020-11" db="EMBL/GenBank/DDBJ databases">
        <authorList>
            <person name="Tran Van P."/>
        </authorList>
    </citation>
    <scope>NUCLEOTIDE SEQUENCE</scope>
</reference>